<dbReference type="InterPro" id="IPR011006">
    <property type="entry name" value="CheY-like_superfamily"/>
</dbReference>
<protein>
    <recommendedName>
        <fullName evidence="1">Stage 0 sporulation protein A homolog</fullName>
    </recommendedName>
</protein>
<keyword evidence="4" id="KW-0805">Transcription regulation</keyword>
<comment type="function">
    <text evidence="7">May play the central regulatory role in sporulation. It may be an element of the effector pathway responsible for the activation of sporulation genes in response to nutritional stress. Spo0A may act in concert with spo0H (a sigma factor) to control the expression of some genes that are critical to the sporulation process.</text>
</comment>
<gene>
    <name evidence="10" type="primary">mrkE</name>
    <name evidence="10" type="ORF">ERS852456_00270</name>
</gene>
<evidence type="ECO:0000259" key="9">
    <source>
        <dbReference type="PROSITE" id="PS50110"/>
    </source>
</evidence>
<keyword evidence="2" id="KW-0597">Phosphoprotein</keyword>
<dbReference type="AlphaFoldDB" id="A0A173Y2N0"/>
<dbReference type="SUPFAM" id="SSF46894">
    <property type="entry name" value="C-terminal effector domain of the bipartite response regulators"/>
    <property type="match status" value="1"/>
</dbReference>
<dbReference type="Pfam" id="PF00072">
    <property type="entry name" value="Response_reg"/>
    <property type="match status" value="1"/>
</dbReference>
<dbReference type="InterPro" id="IPR001789">
    <property type="entry name" value="Sig_transdc_resp-reg_receiver"/>
</dbReference>
<evidence type="ECO:0000313" key="11">
    <source>
        <dbReference type="Proteomes" id="UP000095787"/>
    </source>
</evidence>
<proteinExistence type="predicted"/>
<evidence type="ECO:0000256" key="3">
    <source>
        <dbReference type="ARBA" id="ARBA00023012"/>
    </source>
</evidence>
<feature type="domain" description="Response regulatory" evidence="9">
    <location>
        <begin position="2"/>
        <end position="116"/>
    </location>
</feature>
<evidence type="ECO:0000313" key="10">
    <source>
        <dbReference type="EMBL" id="CUN57923.1"/>
    </source>
</evidence>
<evidence type="ECO:0000256" key="7">
    <source>
        <dbReference type="ARBA" id="ARBA00024867"/>
    </source>
</evidence>
<dbReference type="GO" id="GO:0000156">
    <property type="term" value="F:phosphorelay response regulator activity"/>
    <property type="evidence" value="ECO:0007669"/>
    <property type="project" value="TreeGrafter"/>
</dbReference>
<dbReference type="GO" id="GO:0000976">
    <property type="term" value="F:transcription cis-regulatory region binding"/>
    <property type="evidence" value="ECO:0007669"/>
    <property type="project" value="TreeGrafter"/>
</dbReference>
<reference evidence="10 11" key="1">
    <citation type="submission" date="2015-09" db="EMBL/GenBank/DDBJ databases">
        <authorList>
            <consortium name="Pathogen Informatics"/>
        </authorList>
    </citation>
    <scope>NUCLEOTIDE SEQUENCE [LARGE SCALE GENOMIC DNA]</scope>
    <source>
        <strain evidence="10 11">2789STDY5834841</strain>
    </source>
</reference>
<evidence type="ECO:0000256" key="4">
    <source>
        <dbReference type="ARBA" id="ARBA00023015"/>
    </source>
</evidence>
<organism evidence="10 11">
    <name type="scientific">[Ruminococcus] torques</name>
    <dbReference type="NCBI Taxonomy" id="33039"/>
    <lineage>
        <taxon>Bacteria</taxon>
        <taxon>Bacillati</taxon>
        <taxon>Bacillota</taxon>
        <taxon>Clostridia</taxon>
        <taxon>Lachnospirales</taxon>
        <taxon>Lachnospiraceae</taxon>
        <taxon>Mediterraneibacter</taxon>
    </lineage>
</organism>
<name>A0A173Y2N0_9FIRM</name>
<dbReference type="Gene3D" id="3.40.50.2300">
    <property type="match status" value="1"/>
</dbReference>
<evidence type="ECO:0000256" key="2">
    <source>
        <dbReference type="ARBA" id="ARBA00022553"/>
    </source>
</evidence>
<evidence type="ECO:0000256" key="6">
    <source>
        <dbReference type="ARBA" id="ARBA00023163"/>
    </source>
</evidence>
<dbReference type="GO" id="GO:0006355">
    <property type="term" value="P:regulation of DNA-templated transcription"/>
    <property type="evidence" value="ECO:0007669"/>
    <property type="project" value="InterPro"/>
</dbReference>
<dbReference type="PROSITE" id="PS50110">
    <property type="entry name" value="RESPONSE_REGULATORY"/>
    <property type="match status" value="1"/>
</dbReference>
<dbReference type="Proteomes" id="UP000095787">
    <property type="component" value="Unassembled WGS sequence"/>
</dbReference>
<accession>A0A173Y2N0</accession>
<dbReference type="SMART" id="SM00448">
    <property type="entry name" value="REC"/>
    <property type="match status" value="1"/>
</dbReference>
<dbReference type="InterPro" id="IPR039420">
    <property type="entry name" value="WalR-like"/>
</dbReference>
<keyword evidence="3" id="KW-0902">Two-component regulatory system</keyword>
<dbReference type="RefSeq" id="WP_055158698.1">
    <property type="nucleotide sequence ID" value="NZ_CATZVU010000017.1"/>
</dbReference>
<comment type="caution">
    <text evidence="8">Lacks conserved residue(s) required for the propagation of feature annotation.</text>
</comment>
<evidence type="ECO:0000256" key="1">
    <source>
        <dbReference type="ARBA" id="ARBA00018672"/>
    </source>
</evidence>
<dbReference type="InterPro" id="IPR016032">
    <property type="entry name" value="Sig_transdc_resp-reg_C-effctor"/>
</dbReference>
<dbReference type="EMBL" id="CYZO01000003">
    <property type="protein sequence ID" value="CUN57923.1"/>
    <property type="molecule type" value="Genomic_DNA"/>
</dbReference>
<dbReference type="SUPFAM" id="SSF52172">
    <property type="entry name" value="CheY-like"/>
    <property type="match status" value="1"/>
</dbReference>
<dbReference type="Gene3D" id="1.10.10.10">
    <property type="entry name" value="Winged helix-like DNA-binding domain superfamily/Winged helix DNA-binding domain"/>
    <property type="match status" value="1"/>
</dbReference>
<evidence type="ECO:0000256" key="5">
    <source>
        <dbReference type="ARBA" id="ARBA00023125"/>
    </source>
</evidence>
<keyword evidence="6" id="KW-0804">Transcription</keyword>
<evidence type="ECO:0000256" key="8">
    <source>
        <dbReference type="PROSITE-ProRule" id="PRU00169"/>
    </source>
</evidence>
<dbReference type="PANTHER" id="PTHR48111">
    <property type="entry name" value="REGULATOR OF RPOS"/>
    <property type="match status" value="1"/>
</dbReference>
<dbReference type="GO" id="GO:0005829">
    <property type="term" value="C:cytosol"/>
    <property type="evidence" value="ECO:0007669"/>
    <property type="project" value="TreeGrafter"/>
</dbReference>
<dbReference type="InterPro" id="IPR036388">
    <property type="entry name" value="WH-like_DNA-bd_sf"/>
</dbReference>
<keyword evidence="5" id="KW-0238">DNA-binding</keyword>
<dbReference type="PANTHER" id="PTHR48111:SF1">
    <property type="entry name" value="TWO-COMPONENT RESPONSE REGULATOR ORR33"/>
    <property type="match status" value="1"/>
</dbReference>
<dbReference type="GO" id="GO:0032993">
    <property type="term" value="C:protein-DNA complex"/>
    <property type="evidence" value="ECO:0007669"/>
    <property type="project" value="TreeGrafter"/>
</dbReference>
<sequence length="259" mass="29967">MKVIIADYDEEAIRLFEEQCKQFSYVELSGKFNDSAETLKYVSRHRVEAAFINIELNGMDGLQLGEKLRELNPKIVLVFFIEHTEYILEALRIKADGYMIRPYTMEDLTWTMGNAKLLSRRQKKPAYIRTFGRFDLFINGELVIFSNKKAKELLALCVDNKGGVVTMEEAVDKLWENRLYDEKVKNLYRRAVMDLNKIFSTYGIKDVFVKKRAACWINYANVDCDYYMWIEENILSGTGKSVRSGIDTPGGVYDGVFMG</sequence>